<dbReference type="EMBL" id="JAFCMP010000030">
    <property type="protein sequence ID" value="KAG5190706.1"/>
    <property type="molecule type" value="Genomic_DNA"/>
</dbReference>
<protein>
    <recommendedName>
        <fullName evidence="2">Response regulatory domain-containing protein</fullName>
    </recommendedName>
</protein>
<dbReference type="AlphaFoldDB" id="A0A836CPC2"/>
<dbReference type="SUPFAM" id="SSF52172">
    <property type="entry name" value="CheY-like"/>
    <property type="match status" value="1"/>
</dbReference>
<keyword evidence="1" id="KW-0597">Phosphoprotein</keyword>
<feature type="domain" description="Response regulatory" evidence="2">
    <location>
        <begin position="1"/>
        <end position="117"/>
    </location>
</feature>
<dbReference type="InterPro" id="IPR011006">
    <property type="entry name" value="CheY-like_superfamily"/>
</dbReference>
<evidence type="ECO:0000259" key="2">
    <source>
        <dbReference type="PROSITE" id="PS50110"/>
    </source>
</evidence>
<evidence type="ECO:0000313" key="4">
    <source>
        <dbReference type="Proteomes" id="UP000664859"/>
    </source>
</evidence>
<feature type="modified residue" description="4-aspartylphosphate" evidence="1">
    <location>
        <position position="50"/>
    </location>
</feature>
<accession>A0A836CPC2</accession>
<organism evidence="3 4">
    <name type="scientific">Tribonema minus</name>
    <dbReference type="NCBI Taxonomy" id="303371"/>
    <lineage>
        <taxon>Eukaryota</taxon>
        <taxon>Sar</taxon>
        <taxon>Stramenopiles</taxon>
        <taxon>Ochrophyta</taxon>
        <taxon>PX clade</taxon>
        <taxon>Xanthophyceae</taxon>
        <taxon>Tribonematales</taxon>
        <taxon>Tribonemataceae</taxon>
        <taxon>Tribonema</taxon>
    </lineage>
</organism>
<dbReference type="Pfam" id="PF00072">
    <property type="entry name" value="Response_reg"/>
    <property type="match status" value="1"/>
</dbReference>
<proteinExistence type="predicted"/>
<sequence length="382" mass="40671">MLVEDYQLSALYMSQALRMCGCTDVHAALNGECAIELARVKGPFDVVFVDLVMKGMGGVECIRALRSMEHDNGWTQCIVAMSADAELSSSALAAGADRFMHKLAQPVRDIFAMIASIKGKNFETLTSGGAEAVKEIDHMSLQVHGVGDRVVLQSRQYVPSQSGATRMVMIAAALQNADGAVVRLGCFDDATDKLEGLGVSDGYFFEMDNGVLHACMRVSTTPSGEVKIPQTAFNLDRLDGDGISRYALDPTTPTTFIISYESRLGSVRLGIVAQGTVLYAHRFDPSSAYGPVRATSLPVRFEIVSTGADTAVKATSASVATSGGVPRGIKRSCGTGARATDISVADTCHPVRALIAHIGLDPVVDMIVHVVRRAVVNDELLR</sequence>
<dbReference type="OrthoDB" id="287671at2759"/>
<dbReference type="Gene3D" id="3.40.50.2300">
    <property type="match status" value="1"/>
</dbReference>
<dbReference type="PANTHER" id="PTHR43228:SF1">
    <property type="entry name" value="TWO-COMPONENT RESPONSE REGULATOR ARR22"/>
    <property type="match status" value="1"/>
</dbReference>
<dbReference type="PANTHER" id="PTHR43228">
    <property type="entry name" value="TWO-COMPONENT RESPONSE REGULATOR"/>
    <property type="match status" value="1"/>
</dbReference>
<dbReference type="InterPro" id="IPR052048">
    <property type="entry name" value="ST_Response_Regulator"/>
</dbReference>
<dbReference type="SMART" id="SM00448">
    <property type="entry name" value="REC"/>
    <property type="match status" value="1"/>
</dbReference>
<reference evidence="3" key="1">
    <citation type="submission" date="2021-02" db="EMBL/GenBank/DDBJ databases">
        <title>First Annotated Genome of the Yellow-green Alga Tribonema minus.</title>
        <authorList>
            <person name="Mahan K.M."/>
        </authorList>
    </citation>
    <scope>NUCLEOTIDE SEQUENCE</scope>
    <source>
        <strain evidence="3">UTEX B ZZ1240</strain>
    </source>
</reference>
<dbReference type="Proteomes" id="UP000664859">
    <property type="component" value="Unassembled WGS sequence"/>
</dbReference>
<dbReference type="GO" id="GO:0000160">
    <property type="term" value="P:phosphorelay signal transduction system"/>
    <property type="evidence" value="ECO:0007669"/>
    <property type="project" value="InterPro"/>
</dbReference>
<dbReference type="InterPro" id="IPR001789">
    <property type="entry name" value="Sig_transdc_resp-reg_receiver"/>
</dbReference>
<evidence type="ECO:0000313" key="3">
    <source>
        <dbReference type="EMBL" id="KAG5190706.1"/>
    </source>
</evidence>
<gene>
    <name evidence="3" type="ORF">JKP88DRAFT_285827</name>
</gene>
<comment type="caution">
    <text evidence="3">The sequence shown here is derived from an EMBL/GenBank/DDBJ whole genome shotgun (WGS) entry which is preliminary data.</text>
</comment>
<name>A0A836CPC2_9STRA</name>
<evidence type="ECO:0000256" key="1">
    <source>
        <dbReference type="PROSITE-ProRule" id="PRU00169"/>
    </source>
</evidence>
<dbReference type="PROSITE" id="PS50110">
    <property type="entry name" value="RESPONSE_REGULATORY"/>
    <property type="match status" value="1"/>
</dbReference>
<dbReference type="CDD" id="cd17546">
    <property type="entry name" value="REC_hyHK_CKI1_RcsC-like"/>
    <property type="match status" value="1"/>
</dbReference>
<keyword evidence="4" id="KW-1185">Reference proteome</keyword>